<evidence type="ECO:0000313" key="1">
    <source>
        <dbReference type="EMBL" id="NSX56760.1"/>
    </source>
</evidence>
<name>A0ABX2IW43_9RHOB</name>
<dbReference type="Proteomes" id="UP000777935">
    <property type="component" value="Unassembled WGS sequence"/>
</dbReference>
<gene>
    <name evidence="1" type="ORF">HRQ87_18410</name>
</gene>
<organism evidence="1 2">
    <name type="scientific">Parasulfitobacter algicola</name>
    <dbReference type="NCBI Taxonomy" id="2614809"/>
    <lineage>
        <taxon>Bacteria</taxon>
        <taxon>Pseudomonadati</taxon>
        <taxon>Pseudomonadota</taxon>
        <taxon>Alphaproteobacteria</taxon>
        <taxon>Rhodobacterales</taxon>
        <taxon>Roseobacteraceae</taxon>
        <taxon>Parasulfitobacter</taxon>
    </lineage>
</organism>
<reference evidence="1 2" key="1">
    <citation type="submission" date="2020-06" db="EMBL/GenBank/DDBJ databases">
        <title>Sulfitobacter algicola sp. nov., isolated from green algae.</title>
        <authorList>
            <person name="Wang C."/>
        </authorList>
    </citation>
    <scope>NUCLEOTIDE SEQUENCE [LARGE SCALE GENOMIC DNA]</scope>
    <source>
        <strain evidence="1 2">1151</strain>
    </source>
</reference>
<dbReference type="RefSeq" id="WP_174139911.1">
    <property type="nucleotide sequence ID" value="NZ_JABUFE010000018.1"/>
</dbReference>
<dbReference type="EMBL" id="JABUFE010000018">
    <property type="protein sequence ID" value="NSX56760.1"/>
    <property type="molecule type" value="Genomic_DNA"/>
</dbReference>
<dbReference type="Gene3D" id="1.10.287.1700">
    <property type="match status" value="1"/>
</dbReference>
<dbReference type="InterPro" id="IPR053716">
    <property type="entry name" value="Flag_assembly_chemotaxis_eff"/>
</dbReference>
<keyword evidence="2" id="KW-1185">Reference proteome</keyword>
<comment type="caution">
    <text evidence="1">The sequence shown here is derived from an EMBL/GenBank/DDBJ whole genome shotgun (WGS) entry which is preliminary data.</text>
</comment>
<evidence type="ECO:0000313" key="2">
    <source>
        <dbReference type="Proteomes" id="UP000777935"/>
    </source>
</evidence>
<sequence>MQQSDILLLLHLRQHRQNTAMASYVKAHGELVTAQTNASDAQTHMKHTRQTEIDRKQDAYRTLPGQRLVCLDLQRHRHLMQKLEAKTNIANQSLIDATAQVSDHQRRVKARQTDLQKRMKSLQGWQELIDQSQSYLDQCAQNIATIEEETDISDLFILRTFGGRDV</sequence>
<proteinExistence type="predicted"/>
<protein>
    <recommendedName>
        <fullName evidence="3">Flagellar FliJ protein</fullName>
    </recommendedName>
</protein>
<evidence type="ECO:0008006" key="3">
    <source>
        <dbReference type="Google" id="ProtNLM"/>
    </source>
</evidence>
<accession>A0ABX2IW43</accession>